<protein>
    <submittedName>
        <fullName evidence="1">Uncharacterized protein</fullName>
    </submittedName>
</protein>
<gene>
    <name evidence="1" type="ORF">MILVUS5_LOCUS823</name>
</gene>
<name>A0ACB0I9D5_TRIPR</name>
<accession>A0ACB0I9D5</accession>
<dbReference type="EMBL" id="CASHSV030000001">
    <property type="protein sequence ID" value="CAJ2628650.1"/>
    <property type="molecule type" value="Genomic_DNA"/>
</dbReference>
<reference evidence="1" key="1">
    <citation type="submission" date="2023-10" db="EMBL/GenBank/DDBJ databases">
        <authorList>
            <person name="Rodriguez Cubillos JULIANA M."/>
            <person name="De Vega J."/>
        </authorList>
    </citation>
    <scope>NUCLEOTIDE SEQUENCE</scope>
</reference>
<evidence type="ECO:0000313" key="2">
    <source>
        <dbReference type="Proteomes" id="UP001177021"/>
    </source>
</evidence>
<evidence type="ECO:0000313" key="1">
    <source>
        <dbReference type="EMBL" id="CAJ2628650.1"/>
    </source>
</evidence>
<keyword evidence="2" id="KW-1185">Reference proteome</keyword>
<organism evidence="1 2">
    <name type="scientific">Trifolium pratense</name>
    <name type="common">Red clover</name>
    <dbReference type="NCBI Taxonomy" id="57577"/>
    <lineage>
        <taxon>Eukaryota</taxon>
        <taxon>Viridiplantae</taxon>
        <taxon>Streptophyta</taxon>
        <taxon>Embryophyta</taxon>
        <taxon>Tracheophyta</taxon>
        <taxon>Spermatophyta</taxon>
        <taxon>Magnoliopsida</taxon>
        <taxon>eudicotyledons</taxon>
        <taxon>Gunneridae</taxon>
        <taxon>Pentapetalae</taxon>
        <taxon>rosids</taxon>
        <taxon>fabids</taxon>
        <taxon>Fabales</taxon>
        <taxon>Fabaceae</taxon>
        <taxon>Papilionoideae</taxon>
        <taxon>50 kb inversion clade</taxon>
        <taxon>NPAAA clade</taxon>
        <taxon>Hologalegina</taxon>
        <taxon>IRL clade</taxon>
        <taxon>Trifolieae</taxon>
        <taxon>Trifolium</taxon>
    </lineage>
</organism>
<comment type="caution">
    <text evidence="1">The sequence shown here is derived from an EMBL/GenBank/DDBJ whole genome shotgun (WGS) entry which is preliminary data.</text>
</comment>
<dbReference type="Proteomes" id="UP001177021">
    <property type="component" value="Unassembled WGS sequence"/>
</dbReference>
<proteinExistence type="predicted"/>
<sequence length="66" mass="7457">MASNKLSLIWVVLFLCMLSLLSMALSRNIVDASKPHAFSDEMGLNKRLLKQKPPCRNAAPRCHNYL</sequence>